<feature type="region of interest" description="Disordered" evidence="1">
    <location>
        <begin position="22"/>
        <end position="44"/>
    </location>
</feature>
<proteinExistence type="predicted"/>
<name>A0ABR2KTV7_9EUKA</name>
<evidence type="ECO:0000313" key="3">
    <source>
        <dbReference type="Proteomes" id="UP001470230"/>
    </source>
</evidence>
<evidence type="ECO:0000256" key="1">
    <source>
        <dbReference type="SAM" id="MobiDB-lite"/>
    </source>
</evidence>
<dbReference type="Proteomes" id="UP001470230">
    <property type="component" value="Unassembled WGS sequence"/>
</dbReference>
<organism evidence="2 3">
    <name type="scientific">Tritrichomonas musculus</name>
    <dbReference type="NCBI Taxonomy" id="1915356"/>
    <lineage>
        <taxon>Eukaryota</taxon>
        <taxon>Metamonada</taxon>
        <taxon>Parabasalia</taxon>
        <taxon>Tritrichomonadida</taxon>
        <taxon>Tritrichomonadidae</taxon>
        <taxon>Tritrichomonas</taxon>
    </lineage>
</organism>
<comment type="caution">
    <text evidence="2">The sequence shown here is derived from an EMBL/GenBank/DDBJ whole genome shotgun (WGS) entry which is preliminary data.</text>
</comment>
<accession>A0ABR2KTV7</accession>
<keyword evidence="3" id="KW-1185">Reference proteome</keyword>
<reference evidence="2 3" key="1">
    <citation type="submission" date="2024-04" db="EMBL/GenBank/DDBJ databases">
        <title>Tritrichomonas musculus Genome.</title>
        <authorList>
            <person name="Alves-Ferreira E."/>
            <person name="Grigg M."/>
            <person name="Lorenzi H."/>
            <person name="Galac M."/>
        </authorList>
    </citation>
    <scope>NUCLEOTIDE SEQUENCE [LARGE SCALE GENOMIC DNA]</scope>
    <source>
        <strain evidence="2 3">EAF2021</strain>
    </source>
</reference>
<feature type="compositionally biased region" description="Basic and acidic residues" evidence="1">
    <location>
        <begin position="22"/>
        <end position="38"/>
    </location>
</feature>
<evidence type="ECO:0000313" key="2">
    <source>
        <dbReference type="EMBL" id="KAK8894342.1"/>
    </source>
</evidence>
<gene>
    <name evidence="2" type="ORF">M9Y10_022777</name>
</gene>
<dbReference type="EMBL" id="JAPFFF010000003">
    <property type="protein sequence ID" value="KAK8894342.1"/>
    <property type="molecule type" value="Genomic_DNA"/>
</dbReference>
<protein>
    <submittedName>
        <fullName evidence="2">Uncharacterized protein</fullName>
    </submittedName>
</protein>
<sequence>MKAKLQAIHKETEELNKVATERLKKQKKKLAEQRKEHPPFPNKKIVQHSQFIHTSAQYAIPIQNWKDGTPFYREKFQKKSDENIHSAKDTRTIKKQLSDDEFDFIMSQRYDTATNEMPLNGGVFEVVPTHKEPLGYSHKCIWKEYW</sequence>